<name>A0A077WN58_9FUNG</name>
<evidence type="ECO:0000256" key="12">
    <source>
        <dbReference type="PROSITE-ProRule" id="PRU00042"/>
    </source>
</evidence>
<keyword evidence="10" id="KW-0804">Transcription</keyword>
<evidence type="ECO:0000256" key="11">
    <source>
        <dbReference type="ARBA" id="ARBA00023242"/>
    </source>
</evidence>
<feature type="compositionally biased region" description="Low complexity" evidence="13">
    <location>
        <begin position="155"/>
        <end position="170"/>
    </location>
</feature>
<dbReference type="PANTHER" id="PTHR14003:SF19">
    <property type="entry name" value="YY2 TRANSCRIPTION FACTOR"/>
    <property type="match status" value="1"/>
</dbReference>
<dbReference type="PROSITE" id="PS50157">
    <property type="entry name" value="ZINC_FINGER_C2H2_2"/>
    <property type="match status" value="2"/>
</dbReference>
<evidence type="ECO:0000256" key="10">
    <source>
        <dbReference type="ARBA" id="ARBA00023163"/>
    </source>
</evidence>
<dbReference type="SUPFAM" id="SSF57667">
    <property type="entry name" value="beta-beta-alpha zinc fingers"/>
    <property type="match status" value="1"/>
</dbReference>
<gene>
    <name evidence="15" type="ORF">LRAMOSA02155</name>
</gene>
<organism evidence="15">
    <name type="scientific">Lichtheimia ramosa</name>
    <dbReference type="NCBI Taxonomy" id="688394"/>
    <lineage>
        <taxon>Eukaryota</taxon>
        <taxon>Fungi</taxon>
        <taxon>Fungi incertae sedis</taxon>
        <taxon>Mucoromycota</taxon>
        <taxon>Mucoromycotina</taxon>
        <taxon>Mucoromycetes</taxon>
        <taxon>Mucorales</taxon>
        <taxon>Lichtheimiaceae</taxon>
        <taxon>Lichtheimia</taxon>
    </lineage>
</organism>
<proteinExistence type="inferred from homology"/>
<reference evidence="15" key="1">
    <citation type="journal article" date="2014" name="Genome Announc.">
        <title>De novo whole-genome sequence and genome annotation of Lichtheimia ramosa.</title>
        <authorList>
            <person name="Linde J."/>
            <person name="Schwartze V."/>
            <person name="Binder U."/>
            <person name="Lass-Florl C."/>
            <person name="Voigt K."/>
            <person name="Horn F."/>
        </authorList>
    </citation>
    <scope>NUCLEOTIDE SEQUENCE</scope>
    <source>
        <strain evidence="15">JMRC FSU:6197</strain>
    </source>
</reference>
<dbReference type="GO" id="GO:0000981">
    <property type="term" value="F:DNA-binding transcription factor activity, RNA polymerase II-specific"/>
    <property type="evidence" value="ECO:0007669"/>
    <property type="project" value="TreeGrafter"/>
</dbReference>
<sequence length="236" mass="26133">MIPTPPCSNTYAGSSPSVSPPPSPSSHEGHTVIHGSIHSSYQGTNNKRKRLYRCSYCEKSFTKPSALQPHIYTHTGEKPFVCHFPGCNRGFAVISNLRRHFKVHEPKANDSTRMTPQERVMRVYRLATLSQEMNQDSDDASITSLPYVEQQQQLPTTTNSTNTTTTVPTTTPCQPFVSTSTSLPSFSSPTYHHHYQQPPIVTKDPSFPTPSLPTCSALIPPTTTGILNSDPYTKRL</sequence>
<dbReference type="SMART" id="SM00355">
    <property type="entry name" value="ZnF_C2H2"/>
    <property type="match status" value="2"/>
</dbReference>
<evidence type="ECO:0000256" key="1">
    <source>
        <dbReference type="ARBA" id="ARBA00003767"/>
    </source>
</evidence>
<dbReference type="InterPro" id="IPR013087">
    <property type="entry name" value="Znf_C2H2_type"/>
</dbReference>
<keyword evidence="6 12" id="KW-0863">Zinc-finger</keyword>
<dbReference type="PANTHER" id="PTHR14003">
    <property type="entry name" value="TRANSCRIPTIONAL REPRESSOR PROTEIN YY"/>
    <property type="match status" value="1"/>
</dbReference>
<dbReference type="Pfam" id="PF00096">
    <property type="entry name" value="zf-C2H2"/>
    <property type="match status" value="2"/>
</dbReference>
<keyword evidence="7" id="KW-0862">Zinc</keyword>
<dbReference type="Gene3D" id="3.30.160.60">
    <property type="entry name" value="Classic Zinc Finger"/>
    <property type="match status" value="2"/>
</dbReference>
<dbReference type="AlphaFoldDB" id="A0A077WN58"/>
<comment type="similarity">
    <text evidence="3">Belongs to the krueppel C2H2-type zinc-finger protein family.</text>
</comment>
<dbReference type="PROSITE" id="PS00028">
    <property type="entry name" value="ZINC_FINGER_C2H2_1"/>
    <property type="match status" value="2"/>
</dbReference>
<keyword evidence="5" id="KW-0677">Repeat</keyword>
<dbReference type="OrthoDB" id="6077919at2759"/>
<keyword evidence="9" id="KW-0238">DNA-binding</keyword>
<evidence type="ECO:0000256" key="9">
    <source>
        <dbReference type="ARBA" id="ARBA00023125"/>
    </source>
</evidence>
<evidence type="ECO:0000256" key="4">
    <source>
        <dbReference type="ARBA" id="ARBA00022723"/>
    </source>
</evidence>
<evidence type="ECO:0000256" key="7">
    <source>
        <dbReference type="ARBA" id="ARBA00022833"/>
    </source>
</evidence>
<dbReference type="GO" id="GO:0005667">
    <property type="term" value="C:transcription regulator complex"/>
    <property type="evidence" value="ECO:0007669"/>
    <property type="project" value="TreeGrafter"/>
</dbReference>
<keyword evidence="8" id="KW-0805">Transcription regulation</keyword>
<feature type="region of interest" description="Disordered" evidence="13">
    <location>
        <begin position="1"/>
        <end position="31"/>
    </location>
</feature>
<feature type="domain" description="C2H2-type" evidence="14">
    <location>
        <begin position="52"/>
        <end position="79"/>
    </location>
</feature>
<evidence type="ECO:0000313" key="15">
    <source>
        <dbReference type="EMBL" id="CDS08207.1"/>
    </source>
</evidence>
<evidence type="ECO:0000259" key="14">
    <source>
        <dbReference type="PROSITE" id="PS50157"/>
    </source>
</evidence>
<dbReference type="GO" id="GO:0000785">
    <property type="term" value="C:chromatin"/>
    <property type="evidence" value="ECO:0007669"/>
    <property type="project" value="TreeGrafter"/>
</dbReference>
<comment type="function">
    <text evidence="1">May be involved in transcriptional regulation.</text>
</comment>
<dbReference type="GO" id="GO:0008270">
    <property type="term" value="F:zinc ion binding"/>
    <property type="evidence" value="ECO:0007669"/>
    <property type="project" value="UniProtKB-KW"/>
</dbReference>
<comment type="subcellular location">
    <subcellularLocation>
        <location evidence="2">Nucleus</location>
    </subcellularLocation>
</comment>
<evidence type="ECO:0000256" key="6">
    <source>
        <dbReference type="ARBA" id="ARBA00022771"/>
    </source>
</evidence>
<protein>
    <recommendedName>
        <fullName evidence="14">C2H2-type domain-containing protein</fullName>
    </recommendedName>
</protein>
<dbReference type="InterPro" id="IPR036236">
    <property type="entry name" value="Znf_C2H2_sf"/>
</dbReference>
<dbReference type="FunFam" id="3.30.160.60:FF:000226">
    <property type="entry name" value="Zinc finger protein 236 variant"/>
    <property type="match status" value="1"/>
</dbReference>
<evidence type="ECO:0000256" key="3">
    <source>
        <dbReference type="ARBA" id="ARBA00006991"/>
    </source>
</evidence>
<accession>A0A077WN58</accession>
<keyword evidence="11" id="KW-0539">Nucleus</keyword>
<dbReference type="FunFam" id="3.30.160.60:FF:001102">
    <property type="entry name" value="Transcription factor IIIA"/>
    <property type="match status" value="1"/>
</dbReference>
<evidence type="ECO:0000256" key="13">
    <source>
        <dbReference type="SAM" id="MobiDB-lite"/>
    </source>
</evidence>
<evidence type="ECO:0000256" key="2">
    <source>
        <dbReference type="ARBA" id="ARBA00004123"/>
    </source>
</evidence>
<feature type="region of interest" description="Disordered" evidence="13">
    <location>
        <begin position="151"/>
        <end position="170"/>
    </location>
</feature>
<evidence type="ECO:0000256" key="8">
    <source>
        <dbReference type="ARBA" id="ARBA00023015"/>
    </source>
</evidence>
<feature type="domain" description="C2H2-type" evidence="14">
    <location>
        <begin position="80"/>
        <end position="109"/>
    </location>
</feature>
<dbReference type="EMBL" id="LK023324">
    <property type="protein sequence ID" value="CDS08207.1"/>
    <property type="molecule type" value="Genomic_DNA"/>
</dbReference>
<evidence type="ECO:0000256" key="5">
    <source>
        <dbReference type="ARBA" id="ARBA00022737"/>
    </source>
</evidence>
<dbReference type="GO" id="GO:0000978">
    <property type="term" value="F:RNA polymerase II cis-regulatory region sequence-specific DNA binding"/>
    <property type="evidence" value="ECO:0007669"/>
    <property type="project" value="TreeGrafter"/>
</dbReference>
<dbReference type="GO" id="GO:0031519">
    <property type="term" value="C:PcG protein complex"/>
    <property type="evidence" value="ECO:0007669"/>
    <property type="project" value="TreeGrafter"/>
</dbReference>
<keyword evidence="4" id="KW-0479">Metal-binding</keyword>